<dbReference type="AlphaFoldDB" id="A0A8J7GN46"/>
<name>A0A8J7GN46_9BACL</name>
<dbReference type="GO" id="GO:0032977">
    <property type="term" value="F:membrane insertase activity"/>
    <property type="evidence" value="ECO:0007669"/>
    <property type="project" value="InterPro"/>
</dbReference>
<keyword evidence="13" id="KW-1185">Reference proteome</keyword>
<dbReference type="Proteomes" id="UP000622653">
    <property type="component" value="Unassembled WGS sequence"/>
</dbReference>
<dbReference type="GO" id="GO:0015031">
    <property type="term" value="P:protein transport"/>
    <property type="evidence" value="ECO:0007669"/>
    <property type="project" value="UniProtKB-KW"/>
</dbReference>
<feature type="transmembrane region" description="Helical" evidence="10">
    <location>
        <begin position="175"/>
        <end position="194"/>
    </location>
</feature>
<feature type="transmembrane region" description="Helical" evidence="10">
    <location>
        <begin position="206"/>
        <end position="222"/>
    </location>
</feature>
<evidence type="ECO:0000256" key="4">
    <source>
        <dbReference type="ARBA" id="ARBA00022692"/>
    </source>
</evidence>
<dbReference type="PANTHER" id="PTHR12428">
    <property type="entry name" value="OXA1"/>
    <property type="match status" value="1"/>
</dbReference>
<dbReference type="Pfam" id="PF02096">
    <property type="entry name" value="60KD_IMP"/>
    <property type="match status" value="1"/>
</dbReference>
<comment type="caution">
    <text evidence="12">The sequence shown here is derived from an EMBL/GenBank/DDBJ whole genome shotgun (WGS) entry which is preliminary data.</text>
</comment>
<evidence type="ECO:0000256" key="2">
    <source>
        <dbReference type="ARBA" id="ARBA00022448"/>
    </source>
</evidence>
<evidence type="ECO:0000256" key="7">
    <source>
        <dbReference type="ARBA" id="ARBA00023136"/>
    </source>
</evidence>
<keyword evidence="6 10" id="KW-1133">Transmembrane helix</keyword>
<sequence>MFGGKLMKKKKIALILMLSALTIFLAGCGDFREPIYSDTEGFWSKFIVWPIVAFITMLKDVLGTYGWSIVAVTIIVRVILLPLIIQQANSSKAMRDIQPKMKALQEKYKSKDAVTQEKYREAIQQLFTENQVNPVAGCLPALVQMPIIIGLYHAISRMNATPEIELGTFLGFQLAEQSIVLAILAGVAQFVVLKTGPAMDNPQMKTMLYIMPFMIVGFGLFLPAAISLYWIIGNVIMLITNIFLYKPFAKEPVIVEEQKKNNRKKGGKRKK</sequence>
<evidence type="ECO:0000313" key="13">
    <source>
        <dbReference type="Proteomes" id="UP000622653"/>
    </source>
</evidence>
<comment type="similarity">
    <text evidence="9">Belongs to the OXA1/ALB3/YidC family.</text>
</comment>
<protein>
    <submittedName>
        <fullName evidence="12">Membrane protein insertase YidC</fullName>
    </submittedName>
</protein>
<dbReference type="InterPro" id="IPR028055">
    <property type="entry name" value="YidC/Oxa/ALB_C"/>
</dbReference>
<keyword evidence="3" id="KW-1003">Cell membrane</keyword>
<evidence type="ECO:0000313" key="12">
    <source>
        <dbReference type="EMBL" id="MBF4502133.1"/>
    </source>
</evidence>
<dbReference type="InterPro" id="IPR001708">
    <property type="entry name" value="YidC/ALB3/OXA1/COX18"/>
</dbReference>
<organism evidence="12 13">
    <name type="scientific">Savagea serpentis</name>
    <dbReference type="NCBI Taxonomy" id="2785297"/>
    <lineage>
        <taxon>Bacteria</taxon>
        <taxon>Bacillati</taxon>
        <taxon>Bacillota</taxon>
        <taxon>Bacilli</taxon>
        <taxon>Bacillales</taxon>
        <taxon>Caryophanaceae</taxon>
        <taxon>Savagea</taxon>
    </lineage>
</organism>
<dbReference type="GO" id="GO:0005886">
    <property type="term" value="C:plasma membrane"/>
    <property type="evidence" value="ECO:0007669"/>
    <property type="project" value="UniProtKB-SubCell"/>
</dbReference>
<keyword evidence="7 10" id="KW-0472">Membrane</keyword>
<dbReference type="InterPro" id="IPR047196">
    <property type="entry name" value="YidC_ALB_C"/>
</dbReference>
<evidence type="ECO:0000256" key="10">
    <source>
        <dbReference type="SAM" id="Phobius"/>
    </source>
</evidence>
<gene>
    <name evidence="12" type="primary">yidC</name>
    <name evidence="12" type="ORF">IRY55_12260</name>
</gene>
<reference evidence="12" key="1">
    <citation type="submission" date="2020-11" db="EMBL/GenBank/DDBJ databases">
        <title>Multidrug resistant novel bacterium Savagea serpentis sp. nov., isolated from the scats of a vine snake (Ahaetulla nasuta).</title>
        <authorList>
            <person name="Venkata Ramana V."/>
            <person name="Vikas Patil S."/>
            <person name="Yogita Lugani V."/>
        </authorList>
    </citation>
    <scope>NUCLEOTIDE SEQUENCE</scope>
    <source>
        <strain evidence="12">SN6</strain>
    </source>
</reference>
<dbReference type="CDD" id="cd20070">
    <property type="entry name" value="5TM_YidC_Alb3"/>
    <property type="match status" value="1"/>
</dbReference>
<feature type="transmembrane region" description="Helical" evidence="10">
    <location>
        <begin position="65"/>
        <end position="85"/>
    </location>
</feature>
<dbReference type="NCBIfam" id="TIGR03592">
    <property type="entry name" value="yidC_oxa1_cterm"/>
    <property type="match status" value="1"/>
</dbReference>
<dbReference type="GO" id="GO:0051205">
    <property type="term" value="P:protein insertion into membrane"/>
    <property type="evidence" value="ECO:0007669"/>
    <property type="project" value="TreeGrafter"/>
</dbReference>
<keyword evidence="4 9" id="KW-0812">Transmembrane</keyword>
<evidence type="ECO:0000256" key="9">
    <source>
        <dbReference type="RuleBase" id="RU003945"/>
    </source>
</evidence>
<accession>A0A8J7GN46</accession>
<evidence type="ECO:0000256" key="5">
    <source>
        <dbReference type="ARBA" id="ARBA00022927"/>
    </source>
</evidence>
<comment type="subcellular location">
    <subcellularLocation>
        <location evidence="1">Cell membrane</location>
        <topology evidence="1">Multi-pass membrane protein</topology>
    </subcellularLocation>
    <subcellularLocation>
        <location evidence="9">Membrane</location>
        <topology evidence="9">Multi-pass membrane protein</topology>
    </subcellularLocation>
</comment>
<evidence type="ECO:0000256" key="6">
    <source>
        <dbReference type="ARBA" id="ARBA00022989"/>
    </source>
</evidence>
<dbReference type="PRINTS" id="PR00701">
    <property type="entry name" value="60KDINNERMP"/>
</dbReference>
<evidence type="ECO:0000256" key="3">
    <source>
        <dbReference type="ARBA" id="ARBA00022475"/>
    </source>
</evidence>
<feature type="domain" description="Membrane insertase YidC/Oxa/ALB C-terminal" evidence="11">
    <location>
        <begin position="65"/>
        <end position="245"/>
    </location>
</feature>
<proteinExistence type="inferred from homology"/>
<dbReference type="PANTHER" id="PTHR12428:SF65">
    <property type="entry name" value="CYTOCHROME C OXIDASE ASSEMBLY PROTEIN COX18, MITOCHONDRIAL"/>
    <property type="match status" value="1"/>
</dbReference>
<evidence type="ECO:0000256" key="1">
    <source>
        <dbReference type="ARBA" id="ARBA00004651"/>
    </source>
</evidence>
<evidence type="ECO:0000259" key="11">
    <source>
        <dbReference type="Pfam" id="PF02096"/>
    </source>
</evidence>
<keyword evidence="2" id="KW-0813">Transport</keyword>
<evidence type="ECO:0000256" key="8">
    <source>
        <dbReference type="ARBA" id="ARBA00023186"/>
    </source>
</evidence>
<keyword evidence="5" id="KW-0653">Protein transport</keyword>
<dbReference type="EMBL" id="JADKPV010000008">
    <property type="protein sequence ID" value="MBF4502133.1"/>
    <property type="molecule type" value="Genomic_DNA"/>
</dbReference>
<dbReference type="PROSITE" id="PS51257">
    <property type="entry name" value="PROKAR_LIPOPROTEIN"/>
    <property type="match status" value="1"/>
</dbReference>
<keyword evidence="8" id="KW-0143">Chaperone</keyword>